<keyword evidence="2" id="KW-1133">Transmembrane helix</keyword>
<keyword evidence="2" id="KW-0812">Transmembrane</keyword>
<reference evidence="4" key="1">
    <citation type="submission" date="2014-09" db="EMBL/GenBank/DDBJ databases">
        <authorList>
            <person name="Sharma Rahul"/>
            <person name="Thines Marco"/>
        </authorList>
    </citation>
    <scope>NUCLEOTIDE SEQUENCE [LARGE SCALE GENOMIC DNA]</scope>
</reference>
<proteinExistence type="predicted"/>
<dbReference type="InterPro" id="IPR006597">
    <property type="entry name" value="Sel1-like"/>
</dbReference>
<organism evidence="3 4">
    <name type="scientific">Plasmopara halstedii</name>
    <name type="common">Downy mildew of sunflower</name>
    <dbReference type="NCBI Taxonomy" id="4781"/>
    <lineage>
        <taxon>Eukaryota</taxon>
        <taxon>Sar</taxon>
        <taxon>Stramenopiles</taxon>
        <taxon>Oomycota</taxon>
        <taxon>Peronosporomycetes</taxon>
        <taxon>Peronosporales</taxon>
        <taxon>Peronosporaceae</taxon>
        <taxon>Plasmopara</taxon>
    </lineage>
</organism>
<dbReference type="Gene3D" id="2.60.120.200">
    <property type="match status" value="1"/>
</dbReference>
<dbReference type="Pfam" id="PF13385">
    <property type="entry name" value="Laminin_G_3"/>
    <property type="match status" value="1"/>
</dbReference>
<evidence type="ECO:0000313" key="4">
    <source>
        <dbReference type="Proteomes" id="UP000054928"/>
    </source>
</evidence>
<dbReference type="SMART" id="SM00671">
    <property type="entry name" value="SEL1"/>
    <property type="match status" value="8"/>
</dbReference>
<dbReference type="OMA" id="PSAWWKP"/>
<dbReference type="Proteomes" id="UP000054928">
    <property type="component" value="Unassembled WGS sequence"/>
</dbReference>
<feature type="transmembrane region" description="Helical" evidence="2">
    <location>
        <begin position="1172"/>
        <end position="1189"/>
    </location>
</feature>
<dbReference type="RefSeq" id="XP_024574840.1">
    <property type="nucleotide sequence ID" value="XM_024723910.1"/>
</dbReference>
<dbReference type="STRING" id="4781.A0A0P1ACA9"/>
<dbReference type="PANTHER" id="PTHR45084">
    <property type="entry name" value="ERAD-ASSOCIATED E3 UBIQUITIN-PROTEIN LIGASE COMPONENT HRD3A-RELATED"/>
    <property type="match status" value="1"/>
</dbReference>
<feature type="region of interest" description="Disordered" evidence="1">
    <location>
        <begin position="116"/>
        <end position="136"/>
    </location>
</feature>
<dbReference type="InterPro" id="IPR011990">
    <property type="entry name" value="TPR-like_helical_dom_sf"/>
</dbReference>
<dbReference type="AlphaFoldDB" id="A0A0P1ACA9"/>
<keyword evidence="4" id="KW-1185">Reference proteome</keyword>
<name>A0A0P1ACA9_PLAHL</name>
<evidence type="ECO:0000256" key="1">
    <source>
        <dbReference type="SAM" id="MobiDB-lite"/>
    </source>
</evidence>
<protein>
    <submittedName>
        <fullName evidence="3">Extracellular protein SEL-1 and related proteins</fullName>
    </submittedName>
</protein>
<keyword evidence="2" id="KW-0472">Membrane</keyword>
<accession>A0A0P1ACA9</accession>
<dbReference type="EMBL" id="CCYD01000322">
    <property type="protein sequence ID" value="CEG38471.1"/>
    <property type="molecule type" value="Genomic_DNA"/>
</dbReference>
<evidence type="ECO:0000256" key="2">
    <source>
        <dbReference type="SAM" id="Phobius"/>
    </source>
</evidence>
<dbReference type="Pfam" id="PF08238">
    <property type="entry name" value="Sel1"/>
    <property type="match status" value="7"/>
</dbReference>
<dbReference type="PANTHER" id="PTHR45084:SF1">
    <property type="entry name" value="ERAD-ASSOCIATED E3 UBIQUITIN-PROTEIN LIGASE COMPONENT HRD3A-RELATED"/>
    <property type="match status" value="1"/>
</dbReference>
<sequence>MGIVEVRIISFKATMRVVNAVTGVLAAFLSRKESHAQISNAEWHAGIPLTTWSAKTVPSVCALDVFHFKVRFPISQPTNIYEHHDHFKWQLILQRENKLQAGTIVASGQLRVTQLSTDDRELEEDDKNSEEPDEDGLKCEFDSDFCIPKLVGIRLPNIDTGIPEKTSLLQNHTIVLNFEQPTNRPDAKSKVDIDRFVTFTEYIGDELNGMWSDDGRVVVIRITRINAKKVKPVGELMQGLLRTNIIVAGKKAGRVENKTFTYEGFQSLRIERYGIYTICILARNEVVLRSPMVTVVPCDASYVVLDSTRPAQRTEDIDGKAMSDTSPSFAIDGMLTHGGGEGFVLPHALIQMETPGSWSLSFWVFLIENCTGDFRSLFFHGDGENQQRTPSAWWKPNERRLVLRVSTTTSADVGIDSASELPLYEWVHMGFTFVNCSHSNTHEKCSLKESSQSWNYSYSLYIDGMLDTQMHIHESVAPNTGPLYIGKGPGTDGMRGFTSSIKVFPAPISPDKHRRLYLSERHLHEKYTNCVQDSSFEDEISEPTVQITYLTQCFHYLSKFDRYAVNGNVGLDNSFPVADTALEELTTALELCDSVAWDLLVEAADNGNPNACRDVGHAYLYGSTETLHHCFASIPVKQNLTASRQFLSKAFRDGVYSAGKPLALSLALERETGTLDGGKLDLLTTGLIHFAAANGEKDAFAMLGHRYCDLDTELATYYYYHAAVEAARNYHQHGKQPLHEMTRLYDSFKRDVTVGERGDDDEHIQFQKLRADNGDVEAMAAMGDIYYWGAHGISRDHEEAFKYYYQAAEAGDVKSQTAIAGMLLKGEGVAQDNVTAIKWYEEASKENHTRALNGLGFIHFYGSGGVAENKALALEYFERAAANELDGDSIFNAGYCHAMGHGTSVNISRAMEYYDVAAKKFGHFDAIFEMGKMYFEGLTPITRNCTKALQYLKAASDGGQWGNVVRKGFNLYINGEFERAVVSYYEAHELGYSVAISNLAFLFDQHLLQQGSEASERRALKYLLLTYKANGDKEVLVRIGDYHYYGLAGLSRDPEIALRWYSRASAAGVAVGAFNVGQMYELGDGVKTHLNRAHRYYIRALELAAEQSETRLATRIALARLTIRNWLRNTYLEKILGLKSALHSSQKSNMSATDSTKPCGVSISPFDGEACVLIFTVTTLCIAIGVWYLKK</sequence>
<dbReference type="OrthoDB" id="188553at2759"/>
<dbReference type="InterPro" id="IPR044623">
    <property type="entry name" value="HRD3"/>
</dbReference>
<evidence type="ECO:0000313" key="3">
    <source>
        <dbReference type="EMBL" id="CEG38471.1"/>
    </source>
</evidence>
<dbReference type="GO" id="GO:0036503">
    <property type="term" value="P:ERAD pathway"/>
    <property type="evidence" value="ECO:0007669"/>
    <property type="project" value="InterPro"/>
</dbReference>
<dbReference type="Gene3D" id="1.25.40.10">
    <property type="entry name" value="Tetratricopeptide repeat domain"/>
    <property type="match status" value="3"/>
</dbReference>
<dbReference type="SUPFAM" id="SSF81901">
    <property type="entry name" value="HCP-like"/>
    <property type="match status" value="3"/>
</dbReference>
<feature type="compositionally biased region" description="Acidic residues" evidence="1">
    <location>
        <begin position="120"/>
        <end position="134"/>
    </location>
</feature>
<dbReference type="GeneID" id="36403598"/>